<dbReference type="AlphaFoldDB" id="A0A838L8Y1"/>
<keyword evidence="5" id="KW-1185">Reference proteome</keyword>
<keyword evidence="4" id="KW-0378">Hydrolase</keyword>
<feature type="domain" description="Fumarylacetoacetase-like C-terminal" evidence="3">
    <location>
        <begin position="92"/>
        <end position="313"/>
    </location>
</feature>
<dbReference type="GO" id="GO:0046872">
    <property type="term" value="F:metal ion binding"/>
    <property type="evidence" value="ECO:0007669"/>
    <property type="project" value="UniProtKB-KW"/>
</dbReference>
<dbReference type="PANTHER" id="PTHR42796:SF4">
    <property type="entry name" value="FUMARYLACETOACETATE HYDROLASE DOMAIN-CONTAINING PROTEIN 2A"/>
    <property type="match status" value="1"/>
</dbReference>
<gene>
    <name evidence="4" type="ORF">HZF05_07630</name>
</gene>
<dbReference type="InterPro" id="IPR036663">
    <property type="entry name" value="Fumarylacetoacetase_C_sf"/>
</dbReference>
<protein>
    <submittedName>
        <fullName evidence="4">Fumarylacetoacetate hydrolase family protein</fullName>
    </submittedName>
</protein>
<organism evidence="4 5">
    <name type="scientific">Sphingomonas chungangi</name>
    <dbReference type="NCBI Taxonomy" id="2683589"/>
    <lineage>
        <taxon>Bacteria</taxon>
        <taxon>Pseudomonadati</taxon>
        <taxon>Pseudomonadota</taxon>
        <taxon>Alphaproteobacteria</taxon>
        <taxon>Sphingomonadales</taxon>
        <taxon>Sphingomonadaceae</taxon>
        <taxon>Sphingomonas</taxon>
    </lineage>
</organism>
<dbReference type="GO" id="GO:0044281">
    <property type="term" value="P:small molecule metabolic process"/>
    <property type="evidence" value="ECO:0007669"/>
    <property type="project" value="UniProtKB-ARBA"/>
</dbReference>
<evidence type="ECO:0000259" key="3">
    <source>
        <dbReference type="Pfam" id="PF01557"/>
    </source>
</evidence>
<sequence>MHLASFAHDGQDHIGVRLDDEQLVIVTDLLPHPIDPTTQMDAVIAGGPSLLDRLATRQGDGSAPRIAAAAVRWHPPIRRPGKIIGVAMNNSASDARKIAAPQHPLFFTKPRTCLVGHRQPIEVRSYYRGVHPEPELAVVIGKTGRDLAPSQALDHIFGYTIFNDLTGNDMRGEDMVHYYALYASPSDPTVLEKREQHLSYAARYKGTDGFGPIGPWLVTADAVPDPDVLDVVCTVGGHVIARDSTRYLTYSVAEILSYLSHFQTLEPGDVVSMGTAFRQQPGEKRSLHSANLQVVDGPVEVSITGLGTLSNPVHRIEMGLPNWRLPSRTGA</sequence>
<dbReference type="InterPro" id="IPR011234">
    <property type="entry name" value="Fumarylacetoacetase-like_C"/>
</dbReference>
<dbReference type="SUPFAM" id="SSF56529">
    <property type="entry name" value="FAH"/>
    <property type="match status" value="1"/>
</dbReference>
<comment type="similarity">
    <text evidence="1">Belongs to the FAH family.</text>
</comment>
<name>A0A838L8Y1_9SPHN</name>
<accession>A0A838L8Y1</accession>
<keyword evidence="2" id="KW-0479">Metal-binding</keyword>
<comment type="caution">
    <text evidence="4">The sequence shown here is derived from an EMBL/GenBank/DDBJ whole genome shotgun (WGS) entry which is preliminary data.</text>
</comment>
<dbReference type="Gene3D" id="3.90.850.10">
    <property type="entry name" value="Fumarylacetoacetase-like, C-terminal domain"/>
    <property type="match status" value="1"/>
</dbReference>
<dbReference type="Pfam" id="PF01557">
    <property type="entry name" value="FAA_hydrolase"/>
    <property type="match status" value="1"/>
</dbReference>
<dbReference type="RefSeq" id="WP_160365575.1">
    <property type="nucleotide sequence ID" value="NZ_JACEIB010000004.1"/>
</dbReference>
<evidence type="ECO:0000313" key="4">
    <source>
        <dbReference type="EMBL" id="MBA2933968.1"/>
    </source>
</evidence>
<dbReference type="GO" id="GO:0016787">
    <property type="term" value="F:hydrolase activity"/>
    <property type="evidence" value="ECO:0007669"/>
    <property type="project" value="UniProtKB-KW"/>
</dbReference>
<evidence type="ECO:0000256" key="2">
    <source>
        <dbReference type="ARBA" id="ARBA00022723"/>
    </source>
</evidence>
<dbReference type="PANTHER" id="PTHR42796">
    <property type="entry name" value="FUMARYLACETOACETATE HYDROLASE DOMAIN-CONTAINING PROTEIN 2A-RELATED"/>
    <property type="match status" value="1"/>
</dbReference>
<dbReference type="InterPro" id="IPR051121">
    <property type="entry name" value="FAH"/>
</dbReference>
<evidence type="ECO:0000256" key="1">
    <source>
        <dbReference type="ARBA" id="ARBA00010211"/>
    </source>
</evidence>
<dbReference type="EMBL" id="JACEIB010000004">
    <property type="protein sequence ID" value="MBA2933968.1"/>
    <property type="molecule type" value="Genomic_DNA"/>
</dbReference>
<evidence type="ECO:0000313" key="5">
    <source>
        <dbReference type="Proteomes" id="UP000570166"/>
    </source>
</evidence>
<proteinExistence type="inferred from homology"/>
<reference evidence="4 5" key="1">
    <citation type="submission" date="2020-07" db="EMBL/GenBank/DDBJ databases">
        <authorList>
            <person name="Sun Q."/>
        </authorList>
    </citation>
    <scope>NUCLEOTIDE SEQUENCE [LARGE SCALE GENOMIC DNA]</scope>
    <source>
        <strain evidence="4 5">CGMCC 1.13654</strain>
    </source>
</reference>
<dbReference type="Proteomes" id="UP000570166">
    <property type="component" value="Unassembled WGS sequence"/>
</dbReference>